<dbReference type="Proteomes" id="UP000185728">
    <property type="component" value="Unassembled WGS sequence"/>
</dbReference>
<dbReference type="EMBL" id="FTOB01000003">
    <property type="protein sequence ID" value="SIS70903.1"/>
    <property type="molecule type" value="Genomic_DNA"/>
</dbReference>
<accession>A0ABY1KS70</accession>
<sequence length="41" mass="4584">MLAFYIIADMTFASANHIVSHYVKAVLSVFIAYIKGNQHAK</sequence>
<proteinExistence type="predicted"/>
<name>A0ABY1KS70_9FLAO</name>
<gene>
    <name evidence="1" type="ORF">SAMN05421766_103525</name>
</gene>
<evidence type="ECO:0000313" key="2">
    <source>
        <dbReference type="Proteomes" id="UP000185728"/>
    </source>
</evidence>
<organism evidence="1 2">
    <name type="scientific">Zobellia uliginosa</name>
    <dbReference type="NCBI Taxonomy" id="143224"/>
    <lineage>
        <taxon>Bacteria</taxon>
        <taxon>Pseudomonadati</taxon>
        <taxon>Bacteroidota</taxon>
        <taxon>Flavobacteriia</taxon>
        <taxon>Flavobacteriales</taxon>
        <taxon>Flavobacteriaceae</taxon>
        <taxon>Zobellia</taxon>
    </lineage>
</organism>
<reference evidence="1 2" key="1">
    <citation type="submission" date="2017-01" db="EMBL/GenBank/DDBJ databases">
        <authorList>
            <person name="Varghese N."/>
            <person name="Submissions S."/>
        </authorList>
    </citation>
    <scope>NUCLEOTIDE SEQUENCE [LARGE SCALE GENOMIC DNA]</scope>
    <source>
        <strain evidence="1 2">DSM 2061</strain>
    </source>
</reference>
<evidence type="ECO:0000313" key="1">
    <source>
        <dbReference type="EMBL" id="SIS70903.1"/>
    </source>
</evidence>
<keyword evidence="2" id="KW-1185">Reference proteome</keyword>
<protein>
    <submittedName>
        <fullName evidence="1">Uncharacterized protein</fullName>
    </submittedName>
</protein>
<comment type="caution">
    <text evidence="1">The sequence shown here is derived from an EMBL/GenBank/DDBJ whole genome shotgun (WGS) entry which is preliminary data.</text>
</comment>